<dbReference type="EMBL" id="LVVM01002867">
    <property type="protein sequence ID" value="OJA15796.1"/>
    <property type="molecule type" value="Genomic_DNA"/>
</dbReference>
<organism evidence="1 2">
    <name type="scientific">Rhizopogon vesiculosus</name>
    <dbReference type="NCBI Taxonomy" id="180088"/>
    <lineage>
        <taxon>Eukaryota</taxon>
        <taxon>Fungi</taxon>
        <taxon>Dikarya</taxon>
        <taxon>Basidiomycota</taxon>
        <taxon>Agaricomycotina</taxon>
        <taxon>Agaricomycetes</taxon>
        <taxon>Agaricomycetidae</taxon>
        <taxon>Boletales</taxon>
        <taxon>Suillineae</taxon>
        <taxon>Rhizopogonaceae</taxon>
        <taxon>Rhizopogon</taxon>
    </lineage>
</organism>
<evidence type="ECO:0000313" key="1">
    <source>
        <dbReference type="EMBL" id="OJA15796.1"/>
    </source>
</evidence>
<accession>A0A1J8QVY9</accession>
<reference evidence="1 2" key="1">
    <citation type="submission" date="2016-03" db="EMBL/GenBank/DDBJ databases">
        <title>Comparative genomics of the ectomycorrhizal sister species Rhizopogon vinicolor and Rhizopogon vesiculosus (Basidiomycota: Boletales) reveals a divergence of the mating type B locus.</title>
        <authorList>
            <person name="Mujic A.B."/>
            <person name="Kuo A."/>
            <person name="Tritt A."/>
            <person name="Lipzen A."/>
            <person name="Chen C."/>
            <person name="Johnson J."/>
            <person name="Sharma A."/>
            <person name="Barry K."/>
            <person name="Grigoriev I.V."/>
            <person name="Spatafora J.W."/>
        </authorList>
    </citation>
    <scope>NUCLEOTIDE SEQUENCE [LARGE SCALE GENOMIC DNA]</scope>
    <source>
        <strain evidence="1 2">AM-OR11-056</strain>
    </source>
</reference>
<protein>
    <submittedName>
        <fullName evidence="1">Uncharacterized protein</fullName>
    </submittedName>
</protein>
<gene>
    <name evidence="1" type="ORF">AZE42_12738</name>
</gene>
<evidence type="ECO:0000313" key="2">
    <source>
        <dbReference type="Proteomes" id="UP000183567"/>
    </source>
</evidence>
<dbReference type="AlphaFoldDB" id="A0A1J8QVY9"/>
<dbReference type="Proteomes" id="UP000183567">
    <property type="component" value="Unassembled WGS sequence"/>
</dbReference>
<comment type="caution">
    <text evidence="1">The sequence shown here is derived from an EMBL/GenBank/DDBJ whole genome shotgun (WGS) entry which is preliminary data.</text>
</comment>
<name>A0A1J8QVY9_9AGAM</name>
<keyword evidence="2" id="KW-1185">Reference proteome</keyword>
<proteinExistence type="predicted"/>
<sequence>MRIILEPLKQPGKKGMEVVFGDGRQNCRRRADKEAEIIPNPAAVS</sequence>